<dbReference type="PANTHER" id="PTHR47942">
    <property type="entry name" value="TETRATRICOPEPTIDE REPEAT (TPR)-LIKE SUPERFAMILY PROTEIN-RELATED"/>
    <property type="match status" value="1"/>
</dbReference>
<gene>
    <name evidence="4" type="ORF">OSTQU699_LOCUS930</name>
</gene>
<accession>A0A8S1IPL6</accession>
<feature type="repeat" description="PPR" evidence="2">
    <location>
        <begin position="418"/>
        <end position="454"/>
    </location>
</feature>
<feature type="region of interest" description="Disordered" evidence="3">
    <location>
        <begin position="1"/>
        <end position="67"/>
    </location>
</feature>
<feature type="repeat" description="PPR" evidence="2">
    <location>
        <begin position="313"/>
        <end position="347"/>
    </location>
</feature>
<evidence type="ECO:0000313" key="5">
    <source>
        <dbReference type="Proteomes" id="UP000708148"/>
    </source>
</evidence>
<feature type="repeat" description="PPR" evidence="2">
    <location>
        <begin position="278"/>
        <end position="312"/>
    </location>
</feature>
<keyword evidence="1" id="KW-0677">Repeat</keyword>
<evidence type="ECO:0000256" key="1">
    <source>
        <dbReference type="ARBA" id="ARBA00022737"/>
    </source>
</evidence>
<dbReference type="OrthoDB" id="822380at2759"/>
<dbReference type="Pfam" id="PF13812">
    <property type="entry name" value="PPR_3"/>
    <property type="match status" value="2"/>
</dbReference>
<dbReference type="InterPro" id="IPR051222">
    <property type="entry name" value="PPR/CCM1_RNA-binding"/>
</dbReference>
<dbReference type="Pfam" id="PF01535">
    <property type="entry name" value="PPR"/>
    <property type="match status" value="2"/>
</dbReference>
<evidence type="ECO:0008006" key="6">
    <source>
        <dbReference type="Google" id="ProtNLM"/>
    </source>
</evidence>
<feature type="repeat" description="PPR" evidence="2">
    <location>
        <begin position="243"/>
        <end position="277"/>
    </location>
</feature>
<dbReference type="InterPro" id="IPR002885">
    <property type="entry name" value="PPR_rpt"/>
</dbReference>
<feature type="compositionally biased region" description="Low complexity" evidence="3">
    <location>
        <begin position="11"/>
        <end position="28"/>
    </location>
</feature>
<dbReference type="PANTHER" id="PTHR47942:SF63">
    <property type="entry name" value="PENTATRICOPEPTIDE REPEAT-CONTAINING PROTEIN"/>
    <property type="match status" value="1"/>
</dbReference>
<dbReference type="NCBIfam" id="TIGR00756">
    <property type="entry name" value="PPR"/>
    <property type="match status" value="6"/>
</dbReference>
<comment type="caution">
    <text evidence="4">The sequence shown here is derived from an EMBL/GenBank/DDBJ whole genome shotgun (WGS) entry which is preliminary data.</text>
</comment>
<dbReference type="Proteomes" id="UP000708148">
    <property type="component" value="Unassembled WGS sequence"/>
</dbReference>
<protein>
    <recommendedName>
        <fullName evidence="6">Pentacotripeptide-repeat region of PRORP domain-containing protein</fullName>
    </recommendedName>
</protein>
<feature type="repeat" description="PPR" evidence="2">
    <location>
        <begin position="383"/>
        <end position="417"/>
    </location>
</feature>
<proteinExistence type="predicted"/>
<dbReference type="Pfam" id="PF13041">
    <property type="entry name" value="PPR_2"/>
    <property type="match status" value="1"/>
</dbReference>
<feature type="repeat" description="PPR" evidence="2">
    <location>
        <begin position="348"/>
        <end position="382"/>
    </location>
</feature>
<evidence type="ECO:0000256" key="2">
    <source>
        <dbReference type="PROSITE-ProRule" id="PRU00708"/>
    </source>
</evidence>
<organism evidence="4 5">
    <name type="scientific">Ostreobium quekettii</name>
    <dbReference type="NCBI Taxonomy" id="121088"/>
    <lineage>
        <taxon>Eukaryota</taxon>
        <taxon>Viridiplantae</taxon>
        <taxon>Chlorophyta</taxon>
        <taxon>core chlorophytes</taxon>
        <taxon>Ulvophyceae</taxon>
        <taxon>TCBD clade</taxon>
        <taxon>Bryopsidales</taxon>
        <taxon>Ostreobineae</taxon>
        <taxon>Ostreobiaceae</taxon>
        <taxon>Ostreobium</taxon>
    </lineage>
</organism>
<sequence>MLSIASSFETGRPGARIAPAPALPPKKANPVSRSAPDHSARCPEPSARPPSNSPAVSAAVPDCDPALLPGPSSSGVVAVGDEMRMGREVVPVGKAGRRLRRGDEGGRSARWQAAAARLEEASAAGVPPPREACNAVLQGQCQNLQFNKPWRTYCELKNKFPDDMGNLLSYQTYHILMSAALQAGDDLKAVEVFRDLPMAGFEANVVTHCQLISGLLKCRRRGTPNSQQAYQLWQELSLRGDLDAGAYKTGCNACIAAGKLEEAEKLITTMRVHGLRPDVKMYNIVLKGRCKIGNMDSAVQWLQMMEQADLQPTRVTYNTLVNGFVDNGQMAKAQAMLEEADIEGIPPDVWSYTALMKGHLKDGRLDKMEQCIVDLEERGGKPNLVTFGVLIDGYVSIGNMEMVEATLQRMRQLGIKPNVVIYNTLLKGLAASGKASVEDMFGMLDDMASWGLVAKADTYNIILQYIIARGQYSAVEGIFHRMIEAEVSPDAISYTLLLGSTKDRGMPVRGRRVFEQLQGDGGADVDVAAWSAFASCLVSAGMMDTAEQAAKDAVACAKERGEAVPLKAFGAIIDGYSRQGNVHKAIAMFRQFYKLGGQPDLHMFESLMELCLRCGENEPALSILRALQFSGLKVDMNKYTSWFEDADEGQFKGNSAQSRELSTSIERLKFWVGLPNGYYDTEWP</sequence>
<dbReference type="EMBL" id="CAJHUC010000360">
    <property type="protein sequence ID" value="CAD7695569.1"/>
    <property type="molecule type" value="Genomic_DNA"/>
</dbReference>
<dbReference type="AlphaFoldDB" id="A0A8S1IPL6"/>
<name>A0A8S1IPL6_9CHLO</name>
<dbReference type="PROSITE" id="PS51375">
    <property type="entry name" value="PPR"/>
    <property type="match status" value="8"/>
</dbReference>
<evidence type="ECO:0000256" key="3">
    <source>
        <dbReference type="SAM" id="MobiDB-lite"/>
    </source>
</evidence>
<feature type="repeat" description="PPR" evidence="2">
    <location>
        <begin position="455"/>
        <end position="489"/>
    </location>
</feature>
<dbReference type="InterPro" id="IPR011990">
    <property type="entry name" value="TPR-like_helical_dom_sf"/>
</dbReference>
<evidence type="ECO:0000313" key="4">
    <source>
        <dbReference type="EMBL" id="CAD7695569.1"/>
    </source>
</evidence>
<feature type="repeat" description="PPR" evidence="2">
    <location>
        <begin position="565"/>
        <end position="599"/>
    </location>
</feature>
<keyword evidence="5" id="KW-1185">Reference proteome</keyword>
<reference evidence="4" key="1">
    <citation type="submission" date="2020-12" db="EMBL/GenBank/DDBJ databases">
        <authorList>
            <person name="Iha C."/>
        </authorList>
    </citation>
    <scope>NUCLEOTIDE SEQUENCE</scope>
</reference>
<dbReference type="Gene3D" id="1.25.40.10">
    <property type="entry name" value="Tetratricopeptide repeat domain"/>
    <property type="match status" value="4"/>
</dbReference>